<sequence length="369" mass="42311">MTSTTKHIQTNAERNRLLLSILSETDHALPTLQQHESYLSDLERQRKDAAQWVKEVDKMRKKELKEHIKYRDSVMKRFAYKVSGNKDKFEEKAAKEEREYFDVLQDEHKAKEQEKNLNALYEAAMVQRTELQGMMSRHNSAQHDLDTLYDAIFDGPTPEFPEEDNKEQAAKEALQAYHDTRVRAEGEVEVIQTLSEVVKHLDEGLYRIEDALDHSRMDMFGGGTINDMMERSALHKAELATQEAQRLMHQAQRLSNGQVTRMLPVHIAQGDILSDVVFDNIFTDMAFHDKINASRTEVQRCRLDVDCQLADARSRYRQLDQAVQEKAQGLETARTELQHAREVIFGQATAAAAAGTAKQEADEPITARE</sequence>
<name>A0ABR2JA07_9PEZI</name>
<reference evidence="1 2" key="1">
    <citation type="journal article" date="2024" name="IMA Fungus">
        <title>Apiospora arundinis, a panoply of carbohydrate-active enzymes and secondary metabolites.</title>
        <authorList>
            <person name="Sorensen T."/>
            <person name="Petersen C."/>
            <person name="Muurmann A.T."/>
            <person name="Christiansen J.V."/>
            <person name="Brundto M.L."/>
            <person name="Overgaard C.K."/>
            <person name="Boysen A.T."/>
            <person name="Wollenberg R.D."/>
            <person name="Larsen T.O."/>
            <person name="Sorensen J.L."/>
            <person name="Nielsen K.L."/>
            <person name="Sondergaard T.E."/>
        </authorList>
    </citation>
    <scope>NUCLEOTIDE SEQUENCE [LARGE SCALE GENOMIC DNA]</scope>
    <source>
        <strain evidence="1 2">AAU 773</strain>
    </source>
</reference>
<dbReference type="PANTHER" id="PTHR21974">
    <property type="entry name" value="RE15880P"/>
    <property type="match status" value="1"/>
</dbReference>
<protein>
    <submittedName>
        <fullName evidence="1">Uncharacterized protein</fullName>
    </submittedName>
</protein>
<keyword evidence="2" id="KW-1185">Reference proteome</keyword>
<dbReference type="EMBL" id="JAPCWZ010000003">
    <property type="protein sequence ID" value="KAK8874237.1"/>
    <property type="molecule type" value="Genomic_DNA"/>
</dbReference>
<evidence type="ECO:0000313" key="2">
    <source>
        <dbReference type="Proteomes" id="UP001390339"/>
    </source>
</evidence>
<dbReference type="Proteomes" id="UP001390339">
    <property type="component" value="Unassembled WGS sequence"/>
</dbReference>
<accession>A0ABR2JA07</accession>
<evidence type="ECO:0000313" key="1">
    <source>
        <dbReference type="EMBL" id="KAK8874237.1"/>
    </source>
</evidence>
<gene>
    <name evidence="1" type="ORF">PGQ11_004751</name>
</gene>
<dbReference type="PANTHER" id="PTHR21974:SF2">
    <property type="entry name" value="RE15880P"/>
    <property type="match status" value="1"/>
</dbReference>
<organism evidence="1 2">
    <name type="scientific">Apiospora arundinis</name>
    <dbReference type="NCBI Taxonomy" id="335852"/>
    <lineage>
        <taxon>Eukaryota</taxon>
        <taxon>Fungi</taxon>
        <taxon>Dikarya</taxon>
        <taxon>Ascomycota</taxon>
        <taxon>Pezizomycotina</taxon>
        <taxon>Sordariomycetes</taxon>
        <taxon>Xylariomycetidae</taxon>
        <taxon>Amphisphaeriales</taxon>
        <taxon>Apiosporaceae</taxon>
        <taxon>Apiospora</taxon>
    </lineage>
</organism>
<proteinExistence type="predicted"/>
<comment type="caution">
    <text evidence="1">The sequence shown here is derived from an EMBL/GenBank/DDBJ whole genome shotgun (WGS) entry which is preliminary data.</text>
</comment>